<protein>
    <submittedName>
        <fullName evidence="2">SLIT-ROBO Rho GTPase-activating protein 1-like isoform X3</fullName>
    </submittedName>
</protein>
<feature type="region of interest" description="Disordered" evidence="1">
    <location>
        <begin position="1"/>
        <end position="94"/>
    </location>
</feature>
<feature type="compositionally biased region" description="Low complexity" evidence="1">
    <location>
        <begin position="161"/>
        <end position="176"/>
    </location>
</feature>
<organism evidence="2 3">
    <name type="scientific">Aphis craccivora</name>
    <name type="common">Cowpea aphid</name>
    <dbReference type="NCBI Taxonomy" id="307492"/>
    <lineage>
        <taxon>Eukaryota</taxon>
        <taxon>Metazoa</taxon>
        <taxon>Ecdysozoa</taxon>
        <taxon>Arthropoda</taxon>
        <taxon>Hexapoda</taxon>
        <taxon>Insecta</taxon>
        <taxon>Pterygota</taxon>
        <taxon>Neoptera</taxon>
        <taxon>Paraneoptera</taxon>
        <taxon>Hemiptera</taxon>
        <taxon>Sternorrhyncha</taxon>
        <taxon>Aphidomorpha</taxon>
        <taxon>Aphidoidea</taxon>
        <taxon>Aphididae</taxon>
        <taxon>Aphidini</taxon>
        <taxon>Aphis</taxon>
        <taxon>Aphis</taxon>
    </lineage>
</organism>
<gene>
    <name evidence="2" type="ORF">FWK35_00007928</name>
</gene>
<feature type="region of interest" description="Disordered" evidence="1">
    <location>
        <begin position="199"/>
        <end position="232"/>
    </location>
</feature>
<dbReference type="EMBL" id="VUJU01000305">
    <property type="protein sequence ID" value="KAF0771379.1"/>
    <property type="molecule type" value="Genomic_DNA"/>
</dbReference>
<dbReference type="AlphaFoldDB" id="A0A6G0ZJN2"/>
<sequence>MGSTDSLDSGKDSAVDEQSPLHDGITRTAACRQPPSFTDGRRRRGNKTYSTSSPPPVAAREHHNRSKSADCSGGGDDDGSRAKTHAKSLSLGDDSFDHKIQLWRKRADSQGSIDRKPLPAVRHQLQQYHCTADMNKVPGGAPDLVMDLPARTSDGGGGGVSAPQEASAAVVAAQEPDSPDMGTAAERFAKQNQCTLKKYSKPVPAVPHLANGDKPELPPKSTKPPLKAKPQIFKKPVFLATGKSANDGPAPPHA</sequence>
<accession>A0A6G0ZJN2</accession>
<comment type="caution">
    <text evidence="2">The sequence shown here is derived from an EMBL/GenBank/DDBJ whole genome shotgun (WGS) entry which is preliminary data.</text>
</comment>
<dbReference type="OrthoDB" id="8197846at2759"/>
<proteinExistence type="predicted"/>
<evidence type="ECO:0000313" key="3">
    <source>
        <dbReference type="Proteomes" id="UP000478052"/>
    </source>
</evidence>
<feature type="region of interest" description="Disordered" evidence="1">
    <location>
        <begin position="141"/>
        <end position="182"/>
    </location>
</feature>
<evidence type="ECO:0000256" key="1">
    <source>
        <dbReference type="SAM" id="MobiDB-lite"/>
    </source>
</evidence>
<dbReference type="Proteomes" id="UP000478052">
    <property type="component" value="Unassembled WGS sequence"/>
</dbReference>
<evidence type="ECO:0000313" key="2">
    <source>
        <dbReference type="EMBL" id="KAF0771379.1"/>
    </source>
</evidence>
<reference evidence="2 3" key="1">
    <citation type="submission" date="2019-08" db="EMBL/GenBank/DDBJ databases">
        <title>Whole genome of Aphis craccivora.</title>
        <authorList>
            <person name="Voronova N.V."/>
            <person name="Shulinski R.S."/>
            <person name="Bandarenka Y.V."/>
            <person name="Zhorov D.G."/>
            <person name="Warner D."/>
        </authorList>
    </citation>
    <scope>NUCLEOTIDE SEQUENCE [LARGE SCALE GENOMIC DNA]</scope>
    <source>
        <strain evidence="2">180601</strain>
        <tissue evidence="2">Whole Body</tissue>
    </source>
</reference>
<name>A0A6G0ZJN2_APHCR</name>
<keyword evidence="3" id="KW-1185">Reference proteome</keyword>